<dbReference type="PANTHER" id="PTHR43806:SF11">
    <property type="entry name" value="CEREVISIN-RELATED"/>
    <property type="match status" value="1"/>
</dbReference>
<dbReference type="InterPro" id="IPR000209">
    <property type="entry name" value="Peptidase_S8/S53_dom"/>
</dbReference>
<feature type="active site" description="Charge relay system" evidence="9">
    <location>
        <position position="226"/>
    </location>
</feature>
<name>A0A0R0AW29_9GAMM</name>
<evidence type="ECO:0000259" key="12">
    <source>
        <dbReference type="Pfam" id="PF00082"/>
    </source>
</evidence>
<dbReference type="PROSITE" id="PS00137">
    <property type="entry name" value="SUBTILASE_HIS"/>
    <property type="match status" value="1"/>
</dbReference>
<dbReference type="PANTHER" id="PTHR43806">
    <property type="entry name" value="PEPTIDASE S8"/>
    <property type="match status" value="1"/>
</dbReference>
<evidence type="ECO:0000256" key="9">
    <source>
        <dbReference type="PROSITE-ProRule" id="PRU01240"/>
    </source>
</evidence>
<evidence type="ECO:0000256" key="4">
    <source>
        <dbReference type="ARBA" id="ARBA00022670"/>
    </source>
</evidence>
<evidence type="ECO:0000256" key="3">
    <source>
        <dbReference type="ARBA" id="ARBA00022525"/>
    </source>
</evidence>
<keyword evidence="5 11" id="KW-0732">Signal</keyword>
<reference evidence="13 14" key="1">
    <citation type="submission" date="2015-10" db="EMBL/GenBank/DDBJ databases">
        <title>Genome sequencing and analysis of members of genus Stenotrophomonas.</title>
        <authorList>
            <person name="Patil P.P."/>
            <person name="Midha S."/>
            <person name="Patil P.B."/>
        </authorList>
    </citation>
    <scope>NUCLEOTIDE SEQUENCE [LARGE SCALE GENOMIC DNA]</scope>
    <source>
        <strain evidence="13 14">JCM 16536</strain>
    </source>
</reference>
<protein>
    <submittedName>
        <fullName evidence="13">Peptidase S8</fullName>
    </submittedName>
</protein>
<evidence type="ECO:0000256" key="1">
    <source>
        <dbReference type="ARBA" id="ARBA00004613"/>
    </source>
</evidence>
<keyword evidence="6 9" id="KW-0378">Hydrolase</keyword>
<sequence>MPLPSFCSPGLLLTGLLAVSPAWAGQVHVEALVDGVHDRFIVTYREGDAQARMRGDDPLRAAAKALPVRRGRALQLSRLRRLASGQDVVQASRALDRVEAETLMRQLAADPAVLRVEVDQRLQTEAVPSDPLLSLQWALAPGSAGINVQPAWDMSDGAGVVVAIIDTGVYPHPDLAANLLPGYDFLSDATSAADGDGRDADPTDVGDWAPAGLCRPHSRSTFSSWHGTQVAGIAGASHNGEGVAGVGVRARLLPLRVSGKCGAYISDILDAIDWASGGSVSGVPANASPAEVINMSMGTTGLCSPSFQAAIDRAVSRGTVFVTSAGNGARDARHEYPANCQNTITVAASKYDGGKASFSNHGPSVDLTAPGQEILTTHVNGPNEPIEPNQRAVFGTSMAAPHVAGVVALMQAVARHPLTPARIEAILKATARPMPVACPEGCGAGLLDAGAAVAAARAEPAPP</sequence>
<dbReference type="CDD" id="cd07496">
    <property type="entry name" value="Peptidases_S8_13"/>
    <property type="match status" value="1"/>
</dbReference>
<dbReference type="GO" id="GO:0005576">
    <property type="term" value="C:extracellular region"/>
    <property type="evidence" value="ECO:0007669"/>
    <property type="project" value="UniProtKB-SubCell"/>
</dbReference>
<keyword evidence="7 9" id="KW-0720">Serine protease</keyword>
<dbReference type="InterPro" id="IPR015500">
    <property type="entry name" value="Peptidase_S8_subtilisin-rel"/>
</dbReference>
<dbReference type="InterPro" id="IPR023827">
    <property type="entry name" value="Peptidase_S8_Asp-AS"/>
</dbReference>
<evidence type="ECO:0000256" key="6">
    <source>
        <dbReference type="ARBA" id="ARBA00022801"/>
    </source>
</evidence>
<dbReference type="PROSITE" id="PS00138">
    <property type="entry name" value="SUBTILASE_SER"/>
    <property type="match status" value="1"/>
</dbReference>
<feature type="active site" description="Charge relay system" evidence="9">
    <location>
        <position position="397"/>
    </location>
</feature>
<evidence type="ECO:0000256" key="2">
    <source>
        <dbReference type="ARBA" id="ARBA00011073"/>
    </source>
</evidence>
<organism evidence="13 14">
    <name type="scientific">Stenotrophomonas panacihumi</name>
    <dbReference type="NCBI Taxonomy" id="676599"/>
    <lineage>
        <taxon>Bacteria</taxon>
        <taxon>Pseudomonadati</taxon>
        <taxon>Pseudomonadota</taxon>
        <taxon>Gammaproteobacteria</taxon>
        <taxon>Lysobacterales</taxon>
        <taxon>Lysobacteraceae</taxon>
        <taxon>Stenotrophomonas</taxon>
    </lineage>
</organism>
<dbReference type="GO" id="GO:0006508">
    <property type="term" value="P:proteolysis"/>
    <property type="evidence" value="ECO:0007669"/>
    <property type="project" value="UniProtKB-KW"/>
</dbReference>
<evidence type="ECO:0000313" key="13">
    <source>
        <dbReference type="EMBL" id="KRG45950.1"/>
    </source>
</evidence>
<dbReference type="InterPro" id="IPR036852">
    <property type="entry name" value="Peptidase_S8/S53_dom_sf"/>
</dbReference>
<dbReference type="GO" id="GO:0004252">
    <property type="term" value="F:serine-type endopeptidase activity"/>
    <property type="evidence" value="ECO:0007669"/>
    <property type="project" value="UniProtKB-UniRule"/>
</dbReference>
<dbReference type="SUPFAM" id="SSF52743">
    <property type="entry name" value="Subtilisin-like"/>
    <property type="match status" value="1"/>
</dbReference>
<evidence type="ECO:0000256" key="5">
    <source>
        <dbReference type="ARBA" id="ARBA00022729"/>
    </source>
</evidence>
<gene>
    <name evidence="13" type="ORF">ARC20_07000</name>
</gene>
<keyword evidence="8" id="KW-0865">Zymogen</keyword>
<dbReference type="InterPro" id="IPR034176">
    <property type="entry name" value="Peptidases_S8_13"/>
</dbReference>
<feature type="active site" description="Charge relay system" evidence="9">
    <location>
        <position position="166"/>
    </location>
</feature>
<evidence type="ECO:0000256" key="8">
    <source>
        <dbReference type="ARBA" id="ARBA00023145"/>
    </source>
</evidence>
<dbReference type="InterPro" id="IPR022398">
    <property type="entry name" value="Peptidase_S8_His-AS"/>
</dbReference>
<feature type="non-terminal residue" evidence="13">
    <location>
        <position position="463"/>
    </location>
</feature>
<keyword evidence="3" id="KW-0964">Secreted</keyword>
<dbReference type="Proteomes" id="UP000051802">
    <property type="component" value="Unassembled WGS sequence"/>
</dbReference>
<evidence type="ECO:0000256" key="11">
    <source>
        <dbReference type="SAM" id="SignalP"/>
    </source>
</evidence>
<comment type="subcellular location">
    <subcellularLocation>
        <location evidence="1">Secreted</location>
    </subcellularLocation>
</comment>
<feature type="signal peptide" evidence="11">
    <location>
        <begin position="1"/>
        <end position="24"/>
    </location>
</feature>
<dbReference type="Gene3D" id="3.40.50.200">
    <property type="entry name" value="Peptidase S8/S53 domain"/>
    <property type="match status" value="1"/>
</dbReference>
<evidence type="ECO:0000256" key="7">
    <source>
        <dbReference type="ARBA" id="ARBA00022825"/>
    </source>
</evidence>
<dbReference type="InterPro" id="IPR023828">
    <property type="entry name" value="Peptidase_S8_Ser-AS"/>
</dbReference>
<accession>A0A0R0AW29</accession>
<dbReference type="PRINTS" id="PR00723">
    <property type="entry name" value="SUBTILISIN"/>
</dbReference>
<dbReference type="InterPro" id="IPR050131">
    <property type="entry name" value="Peptidase_S8_subtilisin-like"/>
</dbReference>
<dbReference type="FunFam" id="3.40.50.200:FF:000022">
    <property type="entry name" value="Extracellular protease"/>
    <property type="match status" value="1"/>
</dbReference>
<dbReference type="AlphaFoldDB" id="A0A0R0AW29"/>
<keyword evidence="4 9" id="KW-0645">Protease</keyword>
<evidence type="ECO:0000256" key="10">
    <source>
        <dbReference type="RuleBase" id="RU003355"/>
    </source>
</evidence>
<dbReference type="Pfam" id="PF00082">
    <property type="entry name" value="Peptidase_S8"/>
    <property type="match status" value="1"/>
</dbReference>
<comment type="caution">
    <text evidence="13">The sequence shown here is derived from an EMBL/GenBank/DDBJ whole genome shotgun (WGS) entry which is preliminary data.</text>
</comment>
<dbReference type="PROSITE" id="PS00136">
    <property type="entry name" value="SUBTILASE_ASP"/>
    <property type="match status" value="1"/>
</dbReference>
<dbReference type="PROSITE" id="PS51892">
    <property type="entry name" value="SUBTILASE"/>
    <property type="match status" value="1"/>
</dbReference>
<feature type="chain" id="PRO_5006391418" evidence="11">
    <location>
        <begin position="25"/>
        <end position="463"/>
    </location>
</feature>
<keyword evidence="14" id="KW-1185">Reference proteome</keyword>
<comment type="similarity">
    <text evidence="2 9 10">Belongs to the peptidase S8 family.</text>
</comment>
<dbReference type="OrthoDB" id="9790784at2"/>
<proteinExistence type="inferred from homology"/>
<dbReference type="RefSeq" id="WP_057645785.1">
    <property type="nucleotide sequence ID" value="NZ_LLXU01000059.1"/>
</dbReference>
<evidence type="ECO:0000313" key="14">
    <source>
        <dbReference type="Proteomes" id="UP000051802"/>
    </source>
</evidence>
<dbReference type="EMBL" id="LLXU01000059">
    <property type="protein sequence ID" value="KRG45950.1"/>
    <property type="molecule type" value="Genomic_DNA"/>
</dbReference>
<feature type="domain" description="Peptidase S8/S53" evidence="12">
    <location>
        <begin position="157"/>
        <end position="444"/>
    </location>
</feature>
<dbReference type="STRING" id="676599.ARC20_07000"/>